<evidence type="ECO:0000313" key="2">
    <source>
        <dbReference type="Proteomes" id="UP000504631"/>
    </source>
</evidence>
<evidence type="ECO:0000256" key="1">
    <source>
        <dbReference type="SAM" id="MobiDB-lite"/>
    </source>
</evidence>
<organism evidence="2 3">
    <name type="scientific">Bombus vosnesenskii</name>
    <dbReference type="NCBI Taxonomy" id="207650"/>
    <lineage>
        <taxon>Eukaryota</taxon>
        <taxon>Metazoa</taxon>
        <taxon>Ecdysozoa</taxon>
        <taxon>Arthropoda</taxon>
        <taxon>Hexapoda</taxon>
        <taxon>Insecta</taxon>
        <taxon>Pterygota</taxon>
        <taxon>Neoptera</taxon>
        <taxon>Endopterygota</taxon>
        <taxon>Hymenoptera</taxon>
        <taxon>Apocrita</taxon>
        <taxon>Aculeata</taxon>
        <taxon>Apoidea</taxon>
        <taxon>Anthophila</taxon>
        <taxon>Apidae</taxon>
        <taxon>Bombus</taxon>
        <taxon>Pyrobombus</taxon>
    </lineage>
</organism>
<name>A0A6J3KHD2_9HYME</name>
<reference evidence="3" key="1">
    <citation type="submission" date="2025-08" db="UniProtKB">
        <authorList>
            <consortium name="RefSeq"/>
        </authorList>
    </citation>
    <scope>IDENTIFICATION</scope>
    <source>
        <tissue evidence="3">Muscle</tissue>
    </source>
</reference>
<evidence type="ECO:0000313" key="3">
    <source>
        <dbReference type="RefSeq" id="XP_033352597.1"/>
    </source>
</evidence>
<keyword evidence="2" id="KW-1185">Reference proteome</keyword>
<dbReference type="AlphaFoldDB" id="A0A6J3KHD2"/>
<feature type="region of interest" description="Disordered" evidence="1">
    <location>
        <begin position="1"/>
        <end position="22"/>
    </location>
</feature>
<protein>
    <submittedName>
        <fullName evidence="3">Uncharacterized protein LOC117235042 isoform X2</fullName>
    </submittedName>
</protein>
<gene>
    <name evidence="3" type="primary">LOC117235042</name>
</gene>
<accession>A0A6J3KHD2</accession>
<dbReference type="GeneID" id="117235042"/>
<dbReference type="RefSeq" id="XP_033352597.1">
    <property type="nucleotide sequence ID" value="XM_033496706.1"/>
</dbReference>
<dbReference type="Proteomes" id="UP000504631">
    <property type="component" value="Unplaced"/>
</dbReference>
<proteinExistence type="predicted"/>
<sequence length="80" mass="8954">MPWRAARERPAPWIERNHGTRKGDRGLTGFNTILDAAQPSPANYLKALLQNRITSPKTGGVVARTENRWNLVFCPDNGII</sequence>